<organism evidence="1 2">
    <name type="scientific">Populus alba</name>
    <name type="common">White poplar</name>
    <dbReference type="NCBI Taxonomy" id="43335"/>
    <lineage>
        <taxon>Eukaryota</taxon>
        <taxon>Viridiplantae</taxon>
        <taxon>Streptophyta</taxon>
        <taxon>Embryophyta</taxon>
        <taxon>Tracheophyta</taxon>
        <taxon>Spermatophyta</taxon>
        <taxon>Magnoliopsida</taxon>
        <taxon>eudicotyledons</taxon>
        <taxon>Gunneridae</taxon>
        <taxon>Pentapetalae</taxon>
        <taxon>rosids</taxon>
        <taxon>fabids</taxon>
        <taxon>Malpighiales</taxon>
        <taxon>Salicaceae</taxon>
        <taxon>Saliceae</taxon>
        <taxon>Populus</taxon>
    </lineage>
</organism>
<protein>
    <submittedName>
        <fullName evidence="1">Uncharacterized protein</fullName>
    </submittedName>
</protein>
<dbReference type="EMBL" id="RCHU02000010">
    <property type="protein sequence ID" value="KAL3578123.1"/>
    <property type="molecule type" value="Genomic_DNA"/>
</dbReference>
<gene>
    <name evidence="1" type="ORF">D5086_019627</name>
</gene>
<dbReference type="Proteomes" id="UP000309997">
    <property type="component" value="Unassembled WGS sequence"/>
</dbReference>
<proteinExistence type="predicted"/>
<sequence>MDKPIAEPWRPEPAHFRPPETPREPMEFLSRSWSLSALEVSKALAPPQMVFSSKTNPCGASGMIQEDIIGELEESGATVSGNPFSFASSETSQMVLERIMSQSQEVSPRTSGRLSHSSGPLNGSLTDSPPVSPSEMDDVKYCRSNNPHNTQFRAPAVTPGGNAITAAATGGGGGGGKTVGRWLKDRREKKKEETRAHNAQLHAAISVAGVAAAIAAIAAATAASSGAGKDEQMAKTDMAVASAATLVAAQCVEAAEAMGAEREHLASVVNSAVNVRSAGDIMTLTAAAATALRGAATLKARALKEVWNIAAVIPVDKGLAVAGGNGSNGSSNGSFSGELVPEENFLGICSRELLARGCELLKRTRKGDLHWKIVSVYVNRMNQVMLKMKSKHVAGTITKKKKTTVATTVFEAGKYTTVLQKVESRTTCCTAKTSPPLPVPPPKPLLIVMPCEAGEFPLLVFLHGYLLYNSFYSQLLQHIASHGFIVIAPQLYLVAGQDSSDEIKSVAATTNWLSEGLHHLLPPHVKPNLSKLGLAGHSRGGKTAFALALEKAATTLKFSALIGVDPVDGMGKGKQTPPPVLTYVPHSFDLDMAIMVIGSGLGELKKNPLFPPCAPEGVNHKDFFKECKGPASYFVVKDYGHLDMLDDDTEGIRGKTTYCLCKNGKSREPMRKFIGGVVVAFMKAYLGGDSSDLMAIKGGQTGPVELQTAEYIL</sequence>
<name>A0ACC4BHS5_POPAL</name>
<evidence type="ECO:0000313" key="1">
    <source>
        <dbReference type="EMBL" id="KAL3578123.1"/>
    </source>
</evidence>
<keyword evidence="2" id="KW-1185">Reference proteome</keyword>
<comment type="caution">
    <text evidence="1">The sequence shown here is derived from an EMBL/GenBank/DDBJ whole genome shotgun (WGS) entry which is preliminary data.</text>
</comment>
<accession>A0ACC4BHS5</accession>
<evidence type="ECO:0000313" key="2">
    <source>
        <dbReference type="Proteomes" id="UP000309997"/>
    </source>
</evidence>
<reference evidence="1 2" key="1">
    <citation type="journal article" date="2024" name="Plant Biotechnol. J.">
        <title>Genome and CRISPR/Cas9 system of a widespread forest tree (Populus alba) in the world.</title>
        <authorList>
            <person name="Liu Y.J."/>
            <person name="Jiang P.F."/>
            <person name="Han X.M."/>
            <person name="Li X.Y."/>
            <person name="Wang H.M."/>
            <person name="Wang Y.J."/>
            <person name="Wang X.X."/>
            <person name="Zeng Q.Y."/>
        </authorList>
    </citation>
    <scope>NUCLEOTIDE SEQUENCE [LARGE SCALE GENOMIC DNA]</scope>
    <source>
        <strain evidence="2">cv. PAL-ZL1</strain>
    </source>
</reference>